<sequence length="222" mass="26241">MGNRKVNFALGEFYHIYNRGIDKRKIFTNEKDLSRFVKSIREFNSLEPIGSLYENSFKKDSLKNEDDKKNKLVNIACYAINPNHFHLILEPLVEKGIEKFMQRLGTGYTMYFNEKYKRSGALFQGVFKSVHINSNEYLVHLSAYINLNDRVHQLGGETSKLVKNSWNEYLTEKKFLIDDNSIILEQFNNLNEYKEFSLNTLSEIIERKNILKEEQEENIYIE</sequence>
<protein>
    <submittedName>
        <fullName evidence="2">Transposase</fullName>
    </submittedName>
</protein>
<dbReference type="GO" id="GO:0006313">
    <property type="term" value="P:DNA transposition"/>
    <property type="evidence" value="ECO:0007669"/>
    <property type="project" value="InterPro"/>
</dbReference>
<accession>A0A0G0NE18</accession>
<name>A0A0G0NE18_9BACT</name>
<evidence type="ECO:0000313" key="2">
    <source>
        <dbReference type="EMBL" id="KKR13733.1"/>
    </source>
</evidence>
<dbReference type="SMART" id="SM01321">
    <property type="entry name" value="Y1_Tnp"/>
    <property type="match status" value="1"/>
</dbReference>
<comment type="caution">
    <text evidence="2">The sequence shown here is derived from an EMBL/GenBank/DDBJ whole genome shotgun (WGS) entry which is preliminary data.</text>
</comment>
<dbReference type="AlphaFoldDB" id="A0A0G0NE18"/>
<feature type="domain" description="Transposase IS200-like" evidence="1">
    <location>
        <begin position="9"/>
        <end position="148"/>
    </location>
</feature>
<dbReference type="Proteomes" id="UP000034690">
    <property type="component" value="Unassembled WGS sequence"/>
</dbReference>
<organism evidence="2 3">
    <name type="scientific">Candidatus Woesebacteria bacterium GW2011_GWA1_39_21b</name>
    <dbReference type="NCBI Taxonomy" id="1618551"/>
    <lineage>
        <taxon>Bacteria</taxon>
        <taxon>Candidatus Woeseibacteriota</taxon>
    </lineage>
</organism>
<evidence type="ECO:0000259" key="1">
    <source>
        <dbReference type="SMART" id="SM01321"/>
    </source>
</evidence>
<reference evidence="2 3" key="1">
    <citation type="journal article" date="2015" name="Nature">
        <title>rRNA introns, odd ribosomes, and small enigmatic genomes across a large radiation of phyla.</title>
        <authorList>
            <person name="Brown C.T."/>
            <person name="Hug L.A."/>
            <person name="Thomas B.C."/>
            <person name="Sharon I."/>
            <person name="Castelle C.J."/>
            <person name="Singh A."/>
            <person name="Wilkins M.J."/>
            <person name="Williams K.H."/>
            <person name="Banfield J.F."/>
        </authorList>
    </citation>
    <scope>NUCLEOTIDE SEQUENCE [LARGE SCALE GENOMIC DNA]</scope>
</reference>
<dbReference type="PANTHER" id="PTHR34322">
    <property type="entry name" value="TRANSPOSASE, Y1_TNP DOMAIN-CONTAINING"/>
    <property type="match status" value="1"/>
</dbReference>
<dbReference type="Gene3D" id="3.30.70.1290">
    <property type="entry name" value="Transposase IS200-like"/>
    <property type="match status" value="1"/>
</dbReference>
<gene>
    <name evidence="2" type="ORF">UT40_C0011G0044</name>
</gene>
<dbReference type="GO" id="GO:0004803">
    <property type="term" value="F:transposase activity"/>
    <property type="evidence" value="ECO:0007669"/>
    <property type="project" value="InterPro"/>
</dbReference>
<dbReference type="SUPFAM" id="SSF143422">
    <property type="entry name" value="Transposase IS200-like"/>
    <property type="match status" value="1"/>
</dbReference>
<dbReference type="Pfam" id="PF01797">
    <property type="entry name" value="Y1_Tnp"/>
    <property type="match status" value="1"/>
</dbReference>
<dbReference type="PANTHER" id="PTHR34322:SF2">
    <property type="entry name" value="TRANSPOSASE IS200-LIKE DOMAIN-CONTAINING PROTEIN"/>
    <property type="match status" value="1"/>
</dbReference>
<dbReference type="EMBL" id="LBWQ01000011">
    <property type="protein sequence ID" value="KKR13733.1"/>
    <property type="molecule type" value="Genomic_DNA"/>
</dbReference>
<evidence type="ECO:0000313" key="3">
    <source>
        <dbReference type="Proteomes" id="UP000034690"/>
    </source>
</evidence>
<dbReference type="GO" id="GO:0003677">
    <property type="term" value="F:DNA binding"/>
    <property type="evidence" value="ECO:0007669"/>
    <property type="project" value="InterPro"/>
</dbReference>
<dbReference type="InterPro" id="IPR036515">
    <property type="entry name" value="Transposase_17_sf"/>
</dbReference>
<dbReference type="InterPro" id="IPR002686">
    <property type="entry name" value="Transposase_17"/>
</dbReference>
<proteinExistence type="predicted"/>